<dbReference type="EMBL" id="AGNK02002545">
    <property type="status" value="NOT_ANNOTATED_CDS"/>
    <property type="molecule type" value="Genomic_DNA"/>
</dbReference>
<reference evidence="10" key="3">
    <citation type="submission" date="2018-08" db="UniProtKB">
        <authorList>
            <consortium name="EnsemblPlants"/>
        </authorList>
    </citation>
    <scope>IDENTIFICATION</scope>
    <source>
        <strain evidence="10">Yugu1</strain>
    </source>
</reference>
<feature type="transmembrane region" description="Helical" evidence="8">
    <location>
        <begin position="23"/>
        <end position="42"/>
    </location>
</feature>
<evidence type="ECO:0000256" key="3">
    <source>
        <dbReference type="ARBA" id="ARBA00022574"/>
    </source>
</evidence>
<sequence length="300" mass="33116">MTYVPPSSLHLCVHVDYILKKTLTVCFVVVACSYATVVLRALLLPSRLWFDVALLVPQASPVLVLLHIIINASHYKDRYLIVSGSTYGSITFWNLKRPSLENHSSKKRDGDTSPPDRSNPSTPYATENSFETSGVENTHNVMHEGSDGSNSEIPSSTQSCDIPELRPILLLSGVHQSGVNCLHISSSTNNKSYCIISGGNDQVVQCFSFTVGSLEDCSTTTARLNSHDNGTLKILYQHKIPSAHSAAVKGIWTNGTRAFSTSLDQRVRCWKMWSSSKFTEYSHAIISVPEPETLDVFHDR</sequence>
<feature type="compositionally biased region" description="Polar residues" evidence="7">
    <location>
        <begin position="115"/>
        <end position="140"/>
    </location>
</feature>
<dbReference type="EMBL" id="CM003531">
    <property type="protein sequence ID" value="RCV21924.1"/>
    <property type="molecule type" value="Genomic_DNA"/>
</dbReference>
<dbReference type="PANTHER" id="PTHR14344:SF3">
    <property type="entry name" value="WD REPEAT-CONTAINING PROTEIN 6"/>
    <property type="match status" value="1"/>
</dbReference>
<dbReference type="Gene3D" id="2.130.10.10">
    <property type="entry name" value="YVTN repeat-like/Quinoprotein amine dehydrogenase"/>
    <property type="match status" value="1"/>
</dbReference>
<dbReference type="SMART" id="SM00320">
    <property type="entry name" value="WD40"/>
    <property type="match status" value="3"/>
</dbReference>
<evidence type="ECO:0000313" key="9">
    <source>
        <dbReference type="EMBL" id="RCV21924.1"/>
    </source>
</evidence>
<keyword evidence="4" id="KW-0819">tRNA processing</keyword>
<dbReference type="InterPro" id="IPR036322">
    <property type="entry name" value="WD40_repeat_dom_sf"/>
</dbReference>
<keyword evidence="11" id="KW-1185">Reference proteome</keyword>
<dbReference type="Proteomes" id="UP000004995">
    <property type="component" value="Unassembled WGS sequence"/>
</dbReference>
<keyword evidence="3" id="KW-0853">WD repeat</keyword>
<dbReference type="SUPFAM" id="SSF50978">
    <property type="entry name" value="WD40 repeat-like"/>
    <property type="match status" value="1"/>
</dbReference>
<feature type="region of interest" description="Disordered" evidence="7">
    <location>
        <begin position="101"/>
        <end position="159"/>
    </location>
</feature>
<dbReference type="InterPro" id="IPR051973">
    <property type="entry name" value="tRNA_Anticodon_Mtase-Reg"/>
</dbReference>
<accession>K3Y1B8</accession>
<evidence type="ECO:0000256" key="1">
    <source>
        <dbReference type="ARBA" id="ARBA00004496"/>
    </source>
</evidence>
<evidence type="ECO:0000256" key="6">
    <source>
        <dbReference type="ARBA" id="ARBA00038255"/>
    </source>
</evidence>
<dbReference type="PANTHER" id="PTHR14344">
    <property type="entry name" value="WD REPEAT PROTEIN"/>
    <property type="match status" value="1"/>
</dbReference>
<keyword evidence="5" id="KW-0677">Repeat</keyword>
<dbReference type="OrthoDB" id="5594999at2759"/>
<keyword evidence="8" id="KW-1133">Transmembrane helix</keyword>
<feature type="compositionally biased region" description="Basic and acidic residues" evidence="7">
    <location>
        <begin position="101"/>
        <end position="111"/>
    </location>
</feature>
<dbReference type="InterPro" id="IPR015943">
    <property type="entry name" value="WD40/YVTN_repeat-like_dom_sf"/>
</dbReference>
<dbReference type="Gramene" id="KQL10948">
    <property type="protein sequence ID" value="KQL10948"/>
    <property type="gene ID" value="SETIT_007982mg"/>
</dbReference>
<evidence type="ECO:0000256" key="8">
    <source>
        <dbReference type="SAM" id="Phobius"/>
    </source>
</evidence>
<dbReference type="InterPro" id="IPR001680">
    <property type="entry name" value="WD40_rpt"/>
</dbReference>
<dbReference type="GO" id="GO:0005737">
    <property type="term" value="C:cytoplasm"/>
    <property type="evidence" value="ECO:0007669"/>
    <property type="project" value="UniProtKB-SubCell"/>
</dbReference>
<protein>
    <submittedName>
        <fullName evidence="9 10">Uncharacterized protein</fullName>
    </submittedName>
</protein>
<gene>
    <name evidence="9" type="ORF">SETIT_4G177900v2</name>
</gene>
<feature type="compositionally biased region" description="Polar residues" evidence="7">
    <location>
        <begin position="147"/>
        <end position="159"/>
    </location>
</feature>
<proteinExistence type="inferred from homology"/>
<feature type="transmembrane region" description="Helical" evidence="8">
    <location>
        <begin position="48"/>
        <end position="70"/>
    </location>
</feature>
<keyword evidence="2" id="KW-0963">Cytoplasm</keyword>
<evidence type="ECO:0000256" key="7">
    <source>
        <dbReference type="SAM" id="MobiDB-lite"/>
    </source>
</evidence>
<dbReference type="GO" id="GO:0008033">
    <property type="term" value="P:tRNA processing"/>
    <property type="evidence" value="ECO:0007669"/>
    <property type="project" value="UniProtKB-KW"/>
</dbReference>
<dbReference type="STRING" id="4555.K3Y1B8"/>
<keyword evidence="8" id="KW-0472">Membrane</keyword>
<dbReference type="EnsemblPlants" id="KQL10948">
    <property type="protein sequence ID" value="KQL10948"/>
    <property type="gene ID" value="SETIT_007982mg"/>
</dbReference>
<dbReference type="HOGENOM" id="CLU_928743_0_0_1"/>
<evidence type="ECO:0000313" key="11">
    <source>
        <dbReference type="Proteomes" id="UP000004995"/>
    </source>
</evidence>
<dbReference type="eggNOG" id="KOG0974">
    <property type="taxonomic scope" value="Eukaryota"/>
</dbReference>
<evidence type="ECO:0000256" key="5">
    <source>
        <dbReference type="ARBA" id="ARBA00022737"/>
    </source>
</evidence>
<reference evidence="9 11" key="1">
    <citation type="journal article" date="2012" name="Nat. Biotechnol.">
        <title>Reference genome sequence of the model plant Setaria.</title>
        <authorList>
            <person name="Bennetzen J.L."/>
            <person name="Schmutz J."/>
            <person name="Wang H."/>
            <person name="Percifield R."/>
            <person name="Hawkins J."/>
            <person name="Pontaroli A.C."/>
            <person name="Estep M."/>
            <person name="Feng L."/>
            <person name="Vaughn J.N."/>
            <person name="Grimwood J."/>
            <person name="Jenkins J."/>
            <person name="Barry K."/>
            <person name="Lindquist E."/>
            <person name="Hellsten U."/>
            <person name="Deshpande S."/>
            <person name="Wang X."/>
            <person name="Wu X."/>
            <person name="Mitros T."/>
            <person name="Triplett J."/>
            <person name="Yang X."/>
            <person name="Ye C.Y."/>
            <person name="Mauro-Herrera M."/>
            <person name="Wang L."/>
            <person name="Li P."/>
            <person name="Sharma M."/>
            <person name="Sharma R."/>
            <person name="Ronald P.C."/>
            <person name="Panaud O."/>
            <person name="Kellogg E.A."/>
            <person name="Brutnell T.P."/>
            <person name="Doust A.N."/>
            <person name="Tuskan G.A."/>
            <person name="Rokhsar D."/>
            <person name="Devos K.M."/>
        </authorList>
    </citation>
    <scope>NUCLEOTIDE SEQUENCE [LARGE SCALE GENOMIC DNA]</scope>
    <source>
        <strain evidence="11">cv. Yugu1</strain>
        <strain evidence="9">Yugu1</strain>
    </source>
</reference>
<evidence type="ECO:0000313" key="10">
    <source>
        <dbReference type="EnsemblPlants" id="KQL10948"/>
    </source>
</evidence>
<evidence type="ECO:0000256" key="2">
    <source>
        <dbReference type="ARBA" id="ARBA00022490"/>
    </source>
</evidence>
<dbReference type="AlphaFoldDB" id="K3Y1B8"/>
<comment type="subcellular location">
    <subcellularLocation>
        <location evidence="1">Cytoplasm</location>
    </subcellularLocation>
</comment>
<organism evidence="9">
    <name type="scientific">Setaria italica</name>
    <name type="common">Foxtail millet</name>
    <name type="synonym">Panicum italicum</name>
    <dbReference type="NCBI Taxonomy" id="4555"/>
    <lineage>
        <taxon>Eukaryota</taxon>
        <taxon>Viridiplantae</taxon>
        <taxon>Streptophyta</taxon>
        <taxon>Embryophyta</taxon>
        <taxon>Tracheophyta</taxon>
        <taxon>Spermatophyta</taxon>
        <taxon>Magnoliopsida</taxon>
        <taxon>Liliopsida</taxon>
        <taxon>Poales</taxon>
        <taxon>Poaceae</taxon>
        <taxon>PACMAD clade</taxon>
        <taxon>Panicoideae</taxon>
        <taxon>Panicodae</taxon>
        <taxon>Paniceae</taxon>
        <taxon>Cenchrinae</taxon>
        <taxon>Setaria</taxon>
    </lineage>
</organism>
<evidence type="ECO:0000256" key="4">
    <source>
        <dbReference type="ARBA" id="ARBA00022694"/>
    </source>
</evidence>
<name>K3Y1B8_SETIT</name>
<keyword evidence="8" id="KW-0812">Transmembrane</keyword>
<comment type="similarity">
    <text evidence="6">Belongs to the WD repeat WDR6 family.</text>
</comment>
<reference evidence="9" key="2">
    <citation type="submission" date="2015-07" db="EMBL/GenBank/DDBJ databases">
        <authorList>
            <person name="Noorani M."/>
        </authorList>
    </citation>
    <scope>NUCLEOTIDE SEQUENCE</scope>
    <source>
        <strain evidence="9">Yugu1</strain>
    </source>
</reference>